<dbReference type="EC" id="6.6.1.2" evidence="2"/>
<dbReference type="Proteomes" id="UP000320580">
    <property type="component" value="Chromosome"/>
</dbReference>
<accession>A0A5B8JH85</accession>
<dbReference type="PANTHER" id="PTHR44119:SF4">
    <property type="entry name" value="AEROBIC COBALTOCHELATASE SUBUNIT COBN"/>
    <property type="match status" value="1"/>
</dbReference>
<dbReference type="EMBL" id="CP042266">
    <property type="protein sequence ID" value="QDY79694.1"/>
    <property type="molecule type" value="Genomic_DNA"/>
</dbReference>
<reference evidence="2 3" key="1">
    <citation type="submission" date="2019-07" db="EMBL/GenBank/DDBJ databases">
        <authorList>
            <person name="Zhu P."/>
        </authorList>
    </citation>
    <scope>NUCLEOTIDE SEQUENCE [LARGE SCALE GENOMIC DNA]</scope>
    <source>
        <strain evidence="2 3">SSL-25</strain>
    </source>
</reference>
<dbReference type="GO" id="GO:0009236">
    <property type="term" value="P:cobalamin biosynthetic process"/>
    <property type="evidence" value="ECO:0007669"/>
    <property type="project" value="InterPro"/>
</dbReference>
<dbReference type="InterPro" id="IPR003672">
    <property type="entry name" value="CobN/Mg_chltase"/>
</dbReference>
<dbReference type="GO" id="GO:0051116">
    <property type="term" value="F:cobaltochelatase activity"/>
    <property type="evidence" value="ECO:0007669"/>
    <property type="project" value="UniProtKB-EC"/>
</dbReference>
<dbReference type="NCBIfam" id="TIGR02257">
    <property type="entry name" value="cobalto_cobN"/>
    <property type="match status" value="1"/>
</dbReference>
<dbReference type="CDD" id="cd10150">
    <property type="entry name" value="CobN_like"/>
    <property type="match status" value="1"/>
</dbReference>
<dbReference type="Pfam" id="PF02514">
    <property type="entry name" value="CobN-Mg_chel"/>
    <property type="match status" value="1"/>
</dbReference>
<dbReference type="KEGG" id="sqz:FQU76_27720"/>
<sequence>MILLLSTSDTDLLSARAAGGPVPYRYANPSRLPLDDLPALLDGADLVVVRLLGGLRAWQDGLDLLLGEESGGGRPVVVLSGEQAPDASLMAASTVPVGLAAEAHAYLAHGGPANLEHLARFLSDTVLLTGHGFDAPASAPTWGPLERTARPDADGPVIAVLYYRAHHMSGNTGFVHALCDAVEESGGRALPLYVASLRAPEPELIEALGAADAVVTTVLAAGGTRPAEASAGGDDESWDAGALTGLDVPVLQALCLTGSRSGWEENDEGVSPLDAASQIAVPEFDGRLITVPFSFKEVDADGLPVYVADPERAARVAGIAIRHARLRHIPPADKRIALVLSAYPTKHSRIGNAVGLDTPASAVALLRRLRDEGYDFGTTDIPGLASGDGDELIRALIEAGGHDQDWLTEEQLARNPVRIPAADYRRWYAALPGELRTAVEEHWGPAPGEMFVDRSANPDGDIVLAALRYNNLLIVIQPPRGFGENPVAIYHDPDLPPSHHYLAAYRWLAAPVADGGFGADAMIHLGKHGNLEWLPGKNAGLSAACGPDAALGDLPLVYPFLVNDPGEGTQAKRRAHATLIDHLVPPMARADSYGDIARLEQLLDEYAQISSMDPAKLPAIRAQIWTLIQAARLDHDLGLANRPDDDGFDDFLLHVDGWLCEVKDAQIRDGLHVLGAAPTGTDRVNLVLAILRARQIWGGTTALPGLREALGLDESAATRTTADAAEEQARALVQAMDDAGWDLAAVPTEHGEEVAAVLAFAAREVVPRLAATTAELDHTVHALNGGFVPAGPSGSPLRGLVNVLPTGRNFYSVDPKAVPSRLAWETGQALADSLLARYRADNGDWPTSVGLSLWGTSAMRTAGDDIAEALALLGVRPVWDDASRRVTGLEPVPYEELGRPRIDVTLRISGFFRDAFPHTVGLLDDAVRLVAGLDEPAEINYVRAHVRADLADHGDERRATTRIFGSRPGTYGAGLLQLIDSRDWRTDADLAEVYTVWGGYAYGRGLDGRPARDEMETAYRRIAVAAKNTDTREHDIADSDDYFQYHGGMVATVRALRGTAPEAYIGDSTRPETVRTRTLVEEVSRVFRARVVNPKWIEAMRRHGYKGAFELAATVDYLFGYDATTGVVADWMYDKLTETYVLDPANRAFLQQANPWALHGIAERLLEAESRGMWEKPDPAVLEALRQAYLETEGELEGED</sequence>
<dbReference type="AlphaFoldDB" id="A0A5B8JH85"/>
<feature type="domain" description="CobN/magnesium chelatase" evidence="1">
    <location>
        <begin position="104"/>
        <end position="1179"/>
    </location>
</feature>
<dbReference type="OrthoDB" id="9757976at2"/>
<dbReference type="InterPro" id="IPR011953">
    <property type="entry name" value="Cobalto_CobN"/>
</dbReference>
<organism evidence="2 3">
    <name type="scientific">Streptomyces qinzhouensis</name>
    <dbReference type="NCBI Taxonomy" id="2599401"/>
    <lineage>
        <taxon>Bacteria</taxon>
        <taxon>Bacillati</taxon>
        <taxon>Actinomycetota</taxon>
        <taxon>Actinomycetes</taxon>
        <taxon>Kitasatosporales</taxon>
        <taxon>Streptomycetaceae</taxon>
        <taxon>Streptomyces</taxon>
    </lineage>
</organism>
<gene>
    <name evidence="2" type="primary">cobN</name>
    <name evidence="2" type="ORF">FQU76_27720</name>
</gene>
<protein>
    <submittedName>
        <fullName evidence="2">Cobaltochelatase subunit CobN</fullName>
        <ecNumber evidence="2">6.6.1.2</ecNumber>
    </submittedName>
</protein>
<dbReference type="PANTHER" id="PTHR44119">
    <property type="entry name" value="MAGNESIUM-CHELATASE SUBUNIT CHLH, CHLOROPLASTIC"/>
    <property type="match status" value="1"/>
</dbReference>
<keyword evidence="3" id="KW-1185">Reference proteome</keyword>
<proteinExistence type="predicted"/>
<keyword evidence="2" id="KW-0436">Ligase</keyword>
<evidence type="ECO:0000259" key="1">
    <source>
        <dbReference type="Pfam" id="PF02514"/>
    </source>
</evidence>
<evidence type="ECO:0000313" key="3">
    <source>
        <dbReference type="Proteomes" id="UP000320580"/>
    </source>
</evidence>
<dbReference type="RefSeq" id="WP_146482979.1">
    <property type="nucleotide sequence ID" value="NZ_CP042266.1"/>
</dbReference>
<name>A0A5B8JH85_9ACTN</name>
<evidence type="ECO:0000313" key="2">
    <source>
        <dbReference type="EMBL" id="QDY79694.1"/>
    </source>
</evidence>